<sequence>MKKYSTIIIVVNLVAFFFFFNHSIVKKEQLLEQGELILLKLAPVDPRSLMQGDYMRLRYTLSEDINSDSIPKRGFCVVDLDTHGVAQKKRFQKDRTPLGQNEYLIEYTSQNRSNINIGAESYFFQEGEAEKYESAEYGAVKVDKKGNSILVGLYDADLKKIE</sequence>
<dbReference type="AlphaFoldDB" id="A0A444VNU1"/>
<keyword evidence="1" id="KW-1133">Transmembrane helix</keyword>
<keyword evidence="1" id="KW-0472">Membrane</keyword>
<gene>
    <name evidence="2" type="ORF">DN53_10705</name>
</gene>
<name>A0A444VNU1_9FLAO</name>
<dbReference type="RefSeq" id="WP_129653868.1">
    <property type="nucleotide sequence ID" value="NZ_ML142908.1"/>
</dbReference>
<protein>
    <submittedName>
        <fullName evidence="2">Membrane protein</fullName>
    </submittedName>
</protein>
<accession>A0A444VNU1</accession>
<evidence type="ECO:0000256" key="1">
    <source>
        <dbReference type="SAM" id="Phobius"/>
    </source>
</evidence>
<evidence type="ECO:0000313" key="2">
    <source>
        <dbReference type="EMBL" id="RYC52342.1"/>
    </source>
</evidence>
<reference evidence="2 3" key="1">
    <citation type="submission" date="2014-04" db="EMBL/GenBank/DDBJ databases">
        <title>Whole genome of Muricauda olearia.</title>
        <authorList>
            <person name="Zhang X.-H."/>
            <person name="Tang K."/>
        </authorList>
    </citation>
    <scope>NUCLEOTIDE SEQUENCE [LARGE SCALE GENOMIC DNA]</scope>
    <source>
        <strain evidence="2 3">Th120</strain>
    </source>
</reference>
<feature type="transmembrane region" description="Helical" evidence="1">
    <location>
        <begin position="6"/>
        <end position="25"/>
    </location>
</feature>
<dbReference type="Proteomes" id="UP000290261">
    <property type="component" value="Unassembled WGS sequence"/>
</dbReference>
<dbReference type="EMBL" id="JJMP01000003">
    <property type="protein sequence ID" value="RYC52342.1"/>
    <property type="molecule type" value="Genomic_DNA"/>
</dbReference>
<dbReference type="InterPro" id="IPR025833">
    <property type="entry name" value="GDYXXLXY"/>
</dbReference>
<evidence type="ECO:0000313" key="3">
    <source>
        <dbReference type="Proteomes" id="UP000290261"/>
    </source>
</evidence>
<organism evidence="2 3">
    <name type="scientific">Flagellimonas olearia</name>
    <dbReference type="NCBI Taxonomy" id="552546"/>
    <lineage>
        <taxon>Bacteria</taxon>
        <taxon>Pseudomonadati</taxon>
        <taxon>Bacteroidota</taxon>
        <taxon>Flavobacteriia</taxon>
        <taxon>Flavobacteriales</taxon>
        <taxon>Flavobacteriaceae</taxon>
        <taxon>Flagellimonas</taxon>
    </lineage>
</organism>
<proteinExistence type="predicted"/>
<keyword evidence="3" id="KW-1185">Reference proteome</keyword>
<keyword evidence="1" id="KW-0812">Transmembrane</keyword>
<comment type="caution">
    <text evidence="2">The sequence shown here is derived from an EMBL/GenBank/DDBJ whole genome shotgun (WGS) entry which is preliminary data.</text>
</comment>
<dbReference type="Pfam" id="PF14345">
    <property type="entry name" value="GDYXXLXY"/>
    <property type="match status" value="1"/>
</dbReference>